<keyword evidence="8" id="KW-1278">Translocase</keyword>
<dbReference type="GO" id="GO:0042773">
    <property type="term" value="P:ATP synthesis coupled electron transport"/>
    <property type="evidence" value="ECO:0007669"/>
    <property type="project" value="InterPro"/>
</dbReference>
<dbReference type="EC" id="7.1.1.2" evidence="3 16"/>
<evidence type="ECO:0000256" key="6">
    <source>
        <dbReference type="ARBA" id="ARBA00022660"/>
    </source>
</evidence>
<accession>A0A7R6ZWW3</accession>
<dbReference type="GO" id="GO:0015990">
    <property type="term" value="P:electron transport coupled proton transport"/>
    <property type="evidence" value="ECO:0007669"/>
    <property type="project" value="TreeGrafter"/>
</dbReference>
<keyword evidence="13 16" id="KW-0496">Mitochondrion</keyword>
<evidence type="ECO:0000256" key="2">
    <source>
        <dbReference type="ARBA" id="ARBA00009025"/>
    </source>
</evidence>
<geneLocation type="mitochondrion" evidence="20"/>
<comment type="function">
    <text evidence="16">Core subunit of the mitochondrial membrane respiratory chain NADH dehydrogenase (Complex I) which catalyzes electron transfer from NADH through the respiratory chain, using ubiquinone as an electron acceptor. Essential for the catalytic activity and assembly of complex I.</text>
</comment>
<organism evidence="20">
    <name type="scientific">Pericrocotus divaricatus divaricatus</name>
    <dbReference type="NCBI Taxonomy" id="655243"/>
    <lineage>
        <taxon>Eukaryota</taxon>
        <taxon>Metazoa</taxon>
        <taxon>Chordata</taxon>
        <taxon>Craniata</taxon>
        <taxon>Vertebrata</taxon>
        <taxon>Euteleostomi</taxon>
        <taxon>Archelosauria</taxon>
        <taxon>Archosauria</taxon>
        <taxon>Dinosauria</taxon>
        <taxon>Saurischia</taxon>
        <taxon>Theropoda</taxon>
        <taxon>Coelurosauria</taxon>
        <taxon>Aves</taxon>
        <taxon>Neognathae</taxon>
        <taxon>Neoaves</taxon>
        <taxon>Telluraves</taxon>
        <taxon>Australaves</taxon>
        <taxon>Passeriformes</taxon>
        <taxon>Corvoidea</taxon>
        <taxon>Campephagidae</taxon>
        <taxon>Pericrocotus</taxon>
    </lineage>
</organism>
<keyword evidence="7 16" id="KW-0812">Transmembrane</keyword>
<feature type="transmembrane region" description="Helical" evidence="16">
    <location>
        <begin position="188"/>
        <end position="209"/>
    </location>
</feature>
<comment type="subcellular location">
    <subcellularLocation>
        <location evidence="1 16">Mitochondrion membrane</location>
        <topology evidence="1 16">Multi-pass membrane protein</topology>
    </subcellularLocation>
</comment>
<dbReference type="GO" id="GO:0031966">
    <property type="term" value="C:mitochondrial membrane"/>
    <property type="evidence" value="ECO:0007669"/>
    <property type="project" value="UniProtKB-SubCell"/>
</dbReference>
<feature type="transmembrane region" description="Helical" evidence="16">
    <location>
        <begin position="341"/>
        <end position="361"/>
    </location>
</feature>
<dbReference type="GO" id="GO:0003954">
    <property type="term" value="F:NADH dehydrogenase activity"/>
    <property type="evidence" value="ECO:0007669"/>
    <property type="project" value="TreeGrafter"/>
</dbReference>
<feature type="transmembrane region" description="Helical" evidence="16">
    <location>
        <begin position="23"/>
        <end position="43"/>
    </location>
</feature>
<dbReference type="Pfam" id="PF00361">
    <property type="entry name" value="Proton_antipo_M"/>
    <property type="match status" value="1"/>
</dbReference>
<feature type="transmembrane region" description="Helical" evidence="16">
    <location>
        <begin position="230"/>
        <end position="251"/>
    </location>
</feature>
<evidence type="ECO:0000256" key="5">
    <source>
        <dbReference type="ARBA" id="ARBA00022448"/>
    </source>
</evidence>
<feature type="transmembrane region" description="Helical" evidence="16">
    <location>
        <begin position="116"/>
        <end position="134"/>
    </location>
</feature>
<evidence type="ECO:0000256" key="17">
    <source>
        <dbReference type="SAM" id="SignalP"/>
    </source>
</evidence>
<dbReference type="PRINTS" id="PR01437">
    <property type="entry name" value="NUOXDRDTASE4"/>
</dbReference>
<keyword evidence="9 16" id="KW-0249">Electron transport</keyword>
<evidence type="ECO:0000313" key="20">
    <source>
        <dbReference type="EMBL" id="BCD55709.1"/>
    </source>
</evidence>
<sequence>MLKVILPTIMLLPLTSLSPSKHLWTNTTMYSLLIATISLQWLVPTYYPSKNLTYWTSIDQISSPLLVLSCWLLPLMIMASQNHLQQEPIIRKRIFISTMILAQSFILLAFSASELMLFYIAFEATLISTLILIARWGNQPERLNAGIYLLFYTLASSLPLLITILHLHNQIGTLYFPMLKLSHPTMTTTWTGLMSSLALLVAFMVKAPLYGLHLWLPKAHVEAPIAGSMLLAALLLKLGGYGIMRITILVNPALNNLHYPFITLALWGALMTSAICLRQTDLKSLIAYSSVSHMGLVIAATMIQTQWAFSGAMMLMISHGLTSSMLFCLANTNYERTHSRILLLTRGLQPLLPLMATWWLLANLTNMALPPTTNLMAELTIVIALFNWSSLTIILTGSAIILTASYTLYMLTITQRGVLPSHITSIQNSSTREHLLMALHMIPMILLILKPELIS</sequence>
<keyword evidence="6 16" id="KW-0679">Respiratory chain</keyword>
<keyword evidence="5 16" id="KW-0813">Transport</keyword>
<feature type="transmembrane region" description="Helical" evidence="16">
    <location>
        <begin position="257"/>
        <end position="278"/>
    </location>
</feature>
<dbReference type="InterPro" id="IPR010227">
    <property type="entry name" value="NADH_Q_OxRdtase_chainM/4"/>
</dbReference>
<evidence type="ECO:0000259" key="18">
    <source>
        <dbReference type="Pfam" id="PF00361"/>
    </source>
</evidence>
<dbReference type="InterPro" id="IPR003918">
    <property type="entry name" value="NADH_UbQ_OxRdtase"/>
</dbReference>
<dbReference type="GO" id="GO:0008137">
    <property type="term" value="F:NADH dehydrogenase (ubiquinone) activity"/>
    <property type="evidence" value="ECO:0007669"/>
    <property type="project" value="UniProtKB-UniRule"/>
</dbReference>
<feature type="signal peptide" evidence="17">
    <location>
        <begin position="1"/>
        <end position="17"/>
    </location>
</feature>
<keyword evidence="10 16" id="KW-1133">Transmembrane helix</keyword>
<feature type="transmembrane region" description="Helical" evidence="16">
    <location>
        <begin position="63"/>
        <end position="81"/>
    </location>
</feature>
<feature type="chain" id="PRO_5030942431" description="NADH-ubiquinone oxidoreductase chain 4" evidence="17">
    <location>
        <begin position="18"/>
        <end position="455"/>
    </location>
</feature>
<reference evidence="20" key="1">
    <citation type="submission" date="2020-04" db="EMBL/GenBank/DDBJ databases">
        <title>Mitochondrial Genome Project of Endangered Birds in Japan by Yamashina Institute for Ornithology.</title>
        <authorList>
            <person name="Yamamoto Y."/>
            <person name="Kakizawa R."/>
            <person name="Yamagishi S."/>
            <person name="Asai S."/>
            <person name="Saitoh T."/>
        </authorList>
    </citation>
    <scope>NUCLEOTIDE SEQUENCE</scope>
    <source>
        <strain evidence="20">2001-0067</strain>
        <tissue evidence="20">Muscle</tissue>
    </source>
</reference>
<dbReference type="Pfam" id="PF01059">
    <property type="entry name" value="Oxidored_q5_N"/>
    <property type="match status" value="1"/>
</dbReference>
<keyword evidence="14 16" id="KW-0472">Membrane</keyword>
<feature type="transmembrane region" description="Helical" evidence="16">
    <location>
        <begin position="93"/>
        <end position="110"/>
    </location>
</feature>
<feature type="domain" description="NADH:ubiquinone oxidoreductase chain 4 N-terminal" evidence="19">
    <location>
        <begin position="1"/>
        <end position="108"/>
    </location>
</feature>
<evidence type="ECO:0000256" key="13">
    <source>
        <dbReference type="ARBA" id="ARBA00023128"/>
    </source>
</evidence>
<evidence type="ECO:0000256" key="8">
    <source>
        <dbReference type="ARBA" id="ARBA00022967"/>
    </source>
</evidence>
<gene>
    <name evidence="20" type="primary">ND4</name>
</gene>
<comment type="catalytic activity">
    <reaction evidence="15 16">
        <text>a ubiquinone + NADH + 5 H(+)(in) = a ubiquinol + NAD(+) + 4 H(+)(out)</text>
        <dbReference type="Rhea" id="RHEA:29091"/>
        <dbReference type="Rhea" id="RHEA-COMP:9565"/>
        <dbReference type="Rhea" id="RHEA-COMP:9566"/>
        <dbReference type="ChEBI" id="CHEBI:15378"/>
        <dbReference type="ChEBI" id="CHEBI:16389"/>
        <dbReference type="ChEBI" id="CHEBI:17976"/>
        <dbReference type="ChEBI" id="CHEBI:57540"/>
        <dbReference type="ChEBI" id="CHEBI:57945"/>
        <dbReference type="EC" id="7.1.1.2"/>
    </reaction>
</comment>
<evidence type="ECO:0000256" key="4">
    <source>
        <dbReference type="ARBA" id="ARBA00021006"/>
    </source>
</evidence>
<protein>
    <recommendedName>
        <fullName evidence="4 16">NADH-ubiquinone oxidoreductase chain 4</fullName>
        <ecNumber evidence="3 16">7.1.1.2</ecNumber>
    </recommendedName>
</protein>
<feature type="transmembrane region" description="Helical" evidence="16">
    <location>
        <begin position="146"/>
        <end position="168"/>
    </location>
</feature>
<feature type="transmembrane region" description="Helical" evidence="16">
    <location>
        <begin position="309"/>
        <end position="329"/>
    </location>
</feature>
<feature type="transmembrane region" description="Helical" evidence="16">
    <location>
        <begin position="381"/>
        <end position="411"/>
    </location>
</feature>
<comment type="similarity">
    <text evidence="2 16">Belongs to the complex I subunit 4 family.</text>
</comment>
<evidence type="ECO:0000256" key="16">
    <source>
        <dbReference type="RuleBase" id="RU003297"/>
    </source>
</evidence>
<dbReference type="PANTHER" id="PTHR43507:SF20">
    <property type="entry name" value="NADH-UBIQUINONE OXIDOREDUCTASE CHAIN 4"/>
    <property type="match status" value="1"/>
</dbReference>
<dbReference type="GO" id="GO:0048039">
    <property type="term" value="F:ubiquinone binding"/>
    <property type="evidence" value="ECO:0007669"/>
    <property type="project" value="TreeGrafter"/>
</dbReference>
<proteinExistence type="inferred from homology"/>
<dbReference type="InterPro" id="IPR000260">
    <property type="entry name" value="NADH4_N"/>
</dbReference>
<dbReference type="NCBIfam" id="TIGR01972">
    <property type="entry name" value="NDH_I_M"/>
    <property type="match status" value="1"/>
</dbReference>
<evidence type="ECO:0000256" key="12">
    <source>
        <dbReference type="ARBA" id="ARBA00023075"/>
    </source>
</evidence>
<feature type="transmembrane region" description="Helical" evidence="16">
    <location>
        <begin position="285"/>
        <end position="303"/>
    </location>
</feature>
<evidence type="ECO:0000256" key="3">
    <source>
        <dbReference type="ARBA" id="ARBA00012944"/>
    </source>
</evidence>
<evidence type="ECO:0000256" key="14">
    <source>
        <dbReference type="ARBA" id="ARBA00023136"/>
    </source>
</evidence>
<dbReference type="AlphaFoldDB" id="A0A7R6ZWW3"/>
<keyword evidence="11 16" id="KW-0520">NAD</keyword>
<evidence type="ECO:0000256" key="1">
    <source>
        <dbReference type="ARBA" id="ARBA00004225"/>
    </source>
</evidence>
<evidence type="ECO:0000259" key="19">
    <source>
        <dbReference type="Pfam" id="PF01059"/>
    </source>
</evidence>
<evidence type="ECO:0000256" key="10">
    <source>
        <dbReference type="ARBA" id="ARBA00022989"/>
    </source>
</evidence>
<evidence type="ECO:0000256" key="15">
    <source>
        <dbReference type="ARBA" id="ARBA00049551"/>
    </source>
</evidence>
<dbReference type="InterPro" id="IPR001750">
    <property type="entry name" value="ND/Mrp_TM"/>
</dbReference>
<evidence type="ECO:0000256" key="9">
    <source>
        <dbReference type="ARBA" id="ARBA00022982"/>
    </source>
</evidence>
<evidence type="ECO:0000256" key="7">
    <source>
        <dbReference type="ARBA" id="ARBA00022692"/>
    </source>
</evidence>
<evidence type="ECO:0000256" key="11">
    <source>
        <dbReference type="ARBA" id="ARBA00023027"/>
    </source>
</evidence>
<dbReference type="PANTHER" id="PTHR43507">
    <property type="entry name" value="NADH-UBIQUINONE OXIDOREDUCTASE CHAIN 4"/>
    <property type="match status" value="1"/>
</dbReference>
<dbReference type="EMBL" id="LC541447">
    <property type="protein sequence ID" value="BCD55709.1"/>
    <property type="molecule type" value="Genomic_DNA"/>
</dbReference>
<feature type="domain" description="NADH:quinone oxidoreductase/Mrp antiporter transmembrane" evidence="18">
    <location>
        <begin position="112"/>
        <end position="398"/>
    </location>
</feature>
<keyword evidence="12 16" id="KW-0830">Ubiquinone</keyword>
<keyword evidence="17" id="KW-0732">Signal</keyword>
<name>A0A7R6ZWW3_9CORV</name>